<dbReference type="PROSITE" id="PS50005">
    <property type="entry name" value="TPR"/>
    <property type="match status" value="10"/>
</dbReference>
<feature type="repeat" description="TPR" evidence="3">
    <location>
        <begin position="495"/>
        <end position="528"/>
    </location>
</feature>
<keyword evidence="1" id="KW-0677">Repeat</keyword>
<sequence>MDKSKSTPNASGSSSSLLSAGTPTESKSSLLVSSSTNSGAAIATTIGESGITKSTARNTTLCRPVRRVLQNFLLVWLDANLNESDEDFKRSLQQLQHIVATITVFTDVDQCVDFVSDIQDEKVFMIVSDALGQHIVPEIQALPQLHSIYVFCDNQSIHQQWTKTISKVKGVYTQIEQICEALKIDRRNCDRNMISISFNRIDPLFMYTQLLKEVLLEIEYDDAKSIKELVEYCRLHSDASGVTLEKIEREYHNHTPIWWYTGPYFIYSMLNHGLRQMDVDIILKMGFFIRHLHQHMTDLHREQQNSKAAMPSKFQVFRGQGLSMEAFEKMKKTKGGLMSFNNFLSTSRNRDISFETFARPAAFDANTVGILFVMNIDTAICTESSTPFVNVKDIGFFDDKEEEILFSTHTIFRIERIEHIEDKHTDRLWQVNLTLAGNQDDDFSKLTAHLRKELDFVGTGWSRLGFILIKLGEPAKAEHLYQLLLEKASSDGDKAHYNGQLGSVYRGIGEYSKAITFYERAIDIYKKMSPPSQLDLASCYNNIGVVYYNMGEYSKALSWHERSLETRKIALPPNHPDFAQFYLNIGSVYAKMGEYSKALSSYERSLEIEKIALPPNHPDLASSYTGIALVYDNMGEYSKALSSYERSLEIQKIALPPNHPNLANSYNNISVVYAKMGEYSKALSSFERSLEIQKIALPPNHPDLASSYTGIALVYYNMGDYSKALSSHKRSLEIQKIALPPNHPDLASSYTGIGLVYNNMGEYSKALSSYERSLEIQKIALPPNHPNFAISYNNIGLVYYNMGEYSKALTYYEKDLEISLKSLPPNHPDLAKSYNGIGVVYYNMGEYSKALSTFERSLEIQKIALPANHPDLAASYNNIGHLNYSIGEYSKALACYEKALGMYQKSLPPGHHDMVRTQNNIALLRKKM</sequence>
<feature type="repeat" description="TPR" evidence="3">
    <location>
        <begin position="705"/>
        <end position="738"/>
    </location>
</feature>
<evidence type="ECO:0000256" key="2">
    <source>
        <dbReference type="ARBA" id="ARBA00022803"/>
    </source>
</evidence>
<dbReference type="SUPFAM" id="SSF56399">
    <property type="entry name" value="ADP-ribosylation"/>
    <property type="match status" value="1"/>
</dbReference>
<dbReference type="AlphaFoldDB" id="A0A818STC0"/>
<dbReference type="PROSITE" id="PS50293">
    <property type="entry name" value="TPR_REGION"/>
    <property type="match status" value="6"/>
</dbReference>
<dbReference type="EMBL" id="CAJNOT010005242">
    <property type="protein sequence ID" value="CAF1459847.1"/>
    <property type="molecule type" value="Genomic_DNA"/>
</dbReference>
<feature type="repeat" description="TPR" evidence="3">
    <location>
        <begin position="537"/>
        <end position="570"/>
    </location>
</feature>
<evidence type="ECO:0000313" key="7">
    <source>
        <dbReference type="Proteomes" id="UP000663836"/>
    </source>
</evidence>
<dbReference type="Pfam" id="PF13181">
    <property type="entry name" value="TPR_8"/>
    <property type="match status" value="1"/>
</dbReference>
<dbReference type="SUPFAM" id="SSF48452">
    <property type="entry name" value="TPR-like"/>
    <property type="match status" value="3"/>
</dbReference>
<proteinExistence type="predicted"/>
<evidence type="ECO:0000256" key="1">
    <source>
        <dbReference type="ARBA" id="ARBA00022737"/>
    </source>
</evidence>
<dbReference type="PANTHER" id="PTHR45641">
    <property type="entry name" value="TETRATRICOPEPTIDE REPEAT PROTEIN (AFU_ORTHOLOGUE AFUA_6G03870)"/>
    <property type="match status" value="1"/>
</dbReference>
<evidence type="ECO:0000313" key="6">
    <source>
        <dbReference type="EMBL" id="CAF3677340.1"/>
    </source>
</evidence>
<dbReference type="InterPro" id="IPR011990">
    <property type="entry name" value="TPR-like_helical_dom_sf"/>
</dbReference>
<protein>
    <submittedName>
        <fullName evidence="6">Uncharacterized protein</fullName>
    </submittedName>
</protein>
<feature type="repeat" description="TPR" evidence="3">
    <location>
        <begin position="621"/>
        <end position="654"/>
    </location>
</feature>
<dbReference type="Proteomes" id="UP000663864">
    <property type="component" value="Unassembled WGS sequence"/>
</dbReference>
<dbReference type="EMBL" id="CAJOBD010000489">
    <property type="protein sequence ID" value="CAF3677340.1"/>
    <property type="molecule type" value="Genomic_DNA"/>
</dbReference>
<feature type="repeat" description="TPR" evidence="3">
    <location>
        <begin position="831"/>
        <end position="864"/>
    </location>
</feature>
<dbReference type="Gene3D" id="1.25.40.10">
    <property type="entry name" value="Tetratricopeptide repeat domain"/>
    <property type="match status" value="3"/>
</dbReference>
<dbReference type="Pfam" id="PF13424">
    <property type="entry name" value="TPR_12"/>
    <property type="match status" value="4"/>
</dbReference>
<reference evidence="6" key="1">
    <citation type="submission" date="2021-02" db="EMBL/GenBank/DDBJ databases">
        <authorList>
            <person name="Nowell W R."/>
        </authorList>
    </citation>
    <scope>NUCLEOTIDE SEQUENCE</scope>
</reference>
<evidence type="ECO:0000256" key="4">
    <source>
        <dbReference type="SAM" id="MobiDB-lite"/>
    </source>
</evidence>
<evidence type="ECO:0000313" key="5">
    <source>
        <dbReference type="EMBL" id="CAF1459847.1"/>
    </source>
</evidence>
<dbReference type="Pfam" id="PF13374">
    <property type="entry name" value="TPR_10"/>
    <property type="match status" value="2"/>
</dbReference>
<feature type="repeat" description="TPR" evidence="3">
    <location>
        <begin position="873"/>
        <end position="906"/>
    </location>
</feature>
<dbReference type="SMART" id="SM00028">
    <property type="entry name" value="TPR"/>
    <property type="match status" value="11"/>
</dbReference>
<feature type="region of interest" description="Disordered" evidence="4">
    <location>
        <begin position="1"/>
        <end position="31"/>
    </location>
</feature>
<feature type="repeat" description="TPR" evidence="3">
    <location>
        <begin position="789"/>
        <end position="822"/>
    </location>
</feature>
<accession>A0A818STC0</accession>
<evidence type="ECO:0000256" key="3">
    <source>
        <dbReference type="PROSITE-ProRule" id="PRU00339"/>
    </source>
</evidence>
<dbReference type="InterPro" id="IPR019734">
    <property type="entry name" value="TPR_rpt"/>
</dbReference>
<feature type="repeat" description="TPR" evidence="3">
    <location>
        <begin position="747"/>
        <end position="780"/>
    </location>
</feature>
<keyword evidence="2 3" id="KW-0802">TPR repeat</keyword>
<dbReference type="Proteomes" id="UP000663836">
    <property type="component" value="Unassembled WGS sequence"/>
</dbReference>
<organism evidence="6 7">
    <name type="scientific">Rotaria sordida</name>
    <dbReference type="NCBI Taxonomy" id="392033"/>
    <lineage>
        <taxon>Eukaryota</taxon>
        <taxon>Metazoa</taxon>
        <taxon>Spiralia</taxon>
        <taxon>Gnathifera</taxon>
        <taxon>Rotifera</taxon>
        <taxon>Eurotatoria</taxon>
        <taxon>Bdelloidea</taxon>
        <taxon>Philodinida</taxon>
        <taxon>Philodinidae</taxon>
        <taxon>Rotaria</taxon>
    </lineage>
</organism>
<feature type="repeat" description="TPR" evidence="3">
    <location>
        <begin position="663"/>
        <end position="696"/>
    </location>
</feature>
<dbReference type="Gene3D" id="3.90.176.10">
    <property type="entry name" value="Toxin ADP-ribosyltransferase, Chain A, domain 1"/>
    <property type="match status" value="1"/>
</dbReference>
<gene>
    <name evidence="6" type="ORF">JBS370_LOCUS7960</name>
    <name evidence="5" type="ORF">ZHD862_LOCUS35639</name>
</gene>
<dbReference type="PANTHER" id="PTHR45641:SF1">
    <property type="entry name" value="AAA+ ATPASE DOMAIN-CONTAINING PROTEIN"/>
    <property type="match status" value="1"/>
</dbReference>
<comment type="caution">
    <text evidence="6">The sequence shown here is derived from an EMBL/GenBank/DDBJ whole genome shotgun (WGS) entry which is preliminary data.</text>
</comment>
<name>A0A818STC0_9BILA</name>
<feature type="repeat" description="TPR" evidence="3">
    <location>
        <begin position="579"/>
        <end position="612"/>
    </location>
</feature>